<feature type="transmembrane region" description="Helical" evidence="1">
    <location>
        <begin position="17"/>
        <end position="40"/>
    </location>
</feature>
<evidence type="ECO:0000256" key="1">
    <source>
        <dbReference type="SAM" id="Phobius"/>
    </source>
</evidence>
<evidence type="ECO:0000313" key="3">
    <source>
        <dbReference type="EMBL" id="MFD1702497.1"/>
    </source>
</evidence>
<dbReference type="NCBIfam" id="TIGR00254">
    <property type="entry name" value="GGDEF"/>
    <property type="match status" value="1"/>
</dbReference>
<dbReference type="PROSITE" id="PS51257">
    <property type="entry name" value="PROKAR_LIPOPROTEIN"/>
    <property type="match status" value="1"/>
</dbReference>
<keyword evidence="1" id="KW-0812">Transmembrane</keyword>
<dbReference type="InterPro" id="IPR052163">
    <property type="entry name" value="DGC-Regulatory_Protein"/>
</dbReference>
<keyword evidence="1" id="KW-1133">Transmembrane helix</keyword>
<dbReference type="InterPro" id="IPR000160">
    <property type="entry name" value="GGDEF_dom"/>
</dbReference>
<dbReference type="InterPro" id="IPR029787">
    <property type="entry name" value="Nucleotide_cyclase"/>
</dbReference>
<dbReference type="SUPFAM" id="SSF55073">
    <property type="entry name" value="Nucleotide cyclase"/>
    <property type="match status" value="1"/>
</dbReference>
<dbReference type="InterPro" id="IPR043128">
    <property type="entry name" value="Rev_trsase/Diguanyl_cyclase"/>
</dbReference>
<protein>
    <submittedName>
        <fullName evidence="3">Diguanylate cyclase domain-containing protein</fullName>
        <ecNumber evidence="3">2.7.7.65</ecNumber>
    </submittedName>
</protein>
<dbReference type="PANTHER" id="PTHR46663">
    <property type="entry name" value="DIGUANYLATE CYCLASE DGCT-RELATED"/>
    <property type="match status" value="1"/>
</dbReference>
<dbReference type="Gene3D" id="3.30.70.270">
    <property type="match status" value="1"/>
</dbReference>
<dbReference type="PROSITE" id="PS50887">
    <property type="entry name" value="GGDEF"/>
    <property type="match status" value="1"/>
</dbReference>
<dbReference type="PANTHER" id="PTHR46663:SF2">
    <property type="entry name" value="GGDEF DOMAIN-CONTAINING PROTEIN"/>
    <property type="match status" value="1"/>
</dbReference>
<evidence type="ECO:0000259" key="2">
    <source>
        <dbReference type="PROSITE" id="PS50887"/>
    </source>
</evidence>
<keyword evidence="4" id="KW-1185">Reference proteome</keyword>
<proteinExistence type="predicted"/>
<accession>A0ABW4K302</accession>
<dbReference type="Pfam" id="PF00990">
    <property type="entry name" value="GGDEF"/>
    <property type="match status" value="1"/>
</dbReference>
<organism evidence="3 4">
    <name type="scientific">Methylopila henanensis</name>
    <dbReference type="NCBI Taxonomy" id="873516"/>
    <lineage>
        <taxon>Bacteria</taxon>
        <taxon>Pseudomonadati</taxon>
        <taxon>Pseudomonadota</taxon>
        <taxon>Alphaproteobacteria</taxon>
        <taxon>Hyphomicrobiales</taxon>
        <taxon>Methylopilaceae</taxon>
        <taxon>Methylopila</taxon>
    </lineage>
</organism>
<dbReference type="CDD" id="cd01949">
    <property type="entry name" value="GGDEF"/>
    <property type="match status" value="1"/>
</dbReference>
<sequence>MPSGGVKRPGDTFSRTVIAPVSLLVAVMIVACIAAAVWVAQRQTADMQARERALAETALATRAAALEKTTNDYAHWDETYDRVAKQGDAEWFGENVVRPATDEYGAHLVAVVDGEGAVVLGSRDGAEISGPLAAILQGGFGVLAHRVGADGGVETASGLLLLDGAPALVALSRIRPYAEDRGAEPAEPRMLALVDLLGPAQLEALSKAYLLPGLRVAKAARHDASVRIPTADGKGAVAFAWRGSDPGAELLRSLLPIMLALLVAFAALTAYVLRQGKAAAIRLGESERRALLDPLTGLPNRLALFARVEGMIGSPRNDGFALAYLDLDGFKQVNDEHGHGLGDAVLKEAARRMSLALRDGDLLVRLGGDEFALLLPGLTDAGPLRQIAERVIAHVGEPIEIDGVTVRVGVTIGIAVSPADARDTLELVTIADAALYRAKRSAKGTVQFSLTA</sequence>
<dbReference type="EMBL" id="JBHUER010000003">
    <property type="protein sequence ID" value="MFD1702497.1"/>
    <property type="molecule type" value="Genomic_DNA"/>
</dbReference>
<keyword evidence="3" id="KW-0808">Transferase</keyword>
<reference evidence="4" key="1">
    <citation type="journal article" date="2019" name="Int. J. Syst. Evol. Microbiol.">
        <title>The Global Catalogue of Microorganisms (GCM) 10K type strain sequencing project: providing services to taxonomists for standard genome sequencing and annotation.</title>
        <authorList>
            <consortium name="The Broad Institute Genomics Platform"/>
            <consortium name="The Broad Institute Genome Sequencing Center for Infectious Disease"/>
            <person name="Wu L."/>
            <person name="Ma J."/>
        </authorList>
    </citation>
    <scope>NUCLEOTIDE SEQUENCE [LARGE SCALE GENOMIC DNA]</scope>
    <source>
        <strain evidence="4">KCTC 23707</strain>
    </source>
</reference>
<dbReference type="Proteomes" id="UP001597308">
    <property type="component" value="Unassembled WGS sequence"/>
</dbReference>
<dbReference type="Pfam" id="PF05228">
    <property type="entry name" value="CHASE4"/>
    <property type="match status" value="1"/>
</dbReference>
<evidence type="ECO:0000313" key="4">
    <source>
        <dbReference type="Proteomes" id="UP001597308"/>
    </source>
</evidence>
<dbReference type="EC" id="2.7.7.65" evidence="3"/>
<dbReference type="SMART" id="SM00267">
    <property type="entry name" value="GGDEF"/>
    <property type="match status" value="1"/>
</dbReference>
<dbReference type="GO" id="GO:0052621">
    <property type="term" value="F:diguanylate cyclase activity"/>
    <property type="evidence" value="ECO:0007669"/>
    <property type="project" value="UniProtKB-EC"/>
</dbReference>
<keyword evidence="1" id="KW-0472">Membrane</keyword>
<name>A0ABW4K302_9HYPH</name>
<comment type="caution">
    <text evidence="3">The sequence shown here is derived from an EMBL/GenBank/DDBJ whole genome shotgun (WGS) entry which is preliminary data.</text>
</comment>
<keyword evidence="3" id="KW-0548">Nucleotidyltransferase</keyword>
<gene>
    <name evidence="3" type="ORF">ACFSCV_05695</name>
</gene>
<feature type="transmembrane region" description="Helical" evidence="1">
    <location>
        <begin position="254"/>
        <end position="273"/>
    </location>
</feature>
<dbReference type="RefSeq" id="WP_378797850.1">
    <property type="nucleotide sequence ID" value="NZ_JBHUER010000003.1"/>
</dbReference>
<feature type="domain" description="GGDEF" evidence="2">
    <location>
        <begin position="318"/>
        <end position="451"/>
    </location>
</feature>
<dbReference type="InterPro" id="IPR007892">
    <property type="entry name" value="CHASE4"/>
</dbReference>